<name>A0A7W8ZCC3_9ACTN</name>
<dbReference type="EMBL" id="JACHBR010000003">
    <property type="protein sequence ID" value="MBB5631301.1"/>
    <property type="molecule type" value="Genomic_DNA"/>
</dbReference>
<comment type="caution">
    <text evidence="2">The sequence shown here is derived from an EMBL/GenBank/DDBJ whole genome shotgun (WGS) entry which is preliminary data.</text>
</comment>
<dbReference type="SUPFAM" id="SSF50800">
    <property type="entry name" value="PK beta-barrel domain-like"/>
    <property type="match status" value="1"/>
</dbReference>
<evidence type="ECO:0000313" key="3">
    <source>
        <dbReference type="Proteomes" id="UP000588112"/>
    </source>
</evidence>
<proteinExistence type="predicted"/>
<gene>
    <name evidence="2" type="ORF">BJ981_007087</name>
</gene>
<sequence length="252" mass="27385">MYRGIVKGLYRWPVKSMRGERVESARLDERGMAGDRAYALFDARPEREGNRLTVRQMPAMLTWEAAYPATCDGSPEPAGPPVLYSGTAAWAWDDPDLPAALSESYGIPLTLRALVGQQDRGPTVHVTFEASRRALEAEMGAEVAIERFRPNVHLDLDAPAFAEASFGPGTTISAGEVTLAVTGENAGPCVRCAVPSWEPAGRERWPELQRRLISAHGNTFGLIMRAVTPGVTRAGDAVTLLERVRRAEASRA</sequence>
<dbReference type="Gene3D" id="2.40.33.20">
    <property type="entry name" value="PK beta-barrel domain-like"/>
    <property type="match status" value="1"/>
</dbReference>
<evidence type="ECO:0000259" key="1">
    <source>
        <dbReference type="PROSITE" id="PS51340"/>
    </source>
</evidence>
<accession>A0A7W8ZCC3</accession>
<dbReference type="InterPro" id="IPR005303">
    <property type="entry name" value="MOCOS_middle"/>
</dbReference>
<dbReference type="AlphaFoldDB" id="A0A7W8ZCC3"/>
<reference evidence="2 3" key="1">
    <citation type="submission" date="2020-08" db="EMBL/GenBank/DDBJ databases">
        <title>Sequencing the genomes of 1000 actinobacteria strains.</title>
        <authorList>
            <person name="Klenk H.-P."/>
        </authorList>
    </citation>
    <scope>NUCLEOTIDE SEQUENCE [LARGE SCALE GENOMIC DNA]</scope>
    <source>
        <strain evidence="2 3">DSM 45790</strain>
    </source>
</reference>
<dbReference type="GO" id="GO:0003824">
    <property type="term" value="F:catalytic activity"/>
    <property type="evidence" value="ECO:0007669"/>
    <property type="project" value="InterPro"/>
</dbReference>
<dbReference type="GO" id="GO:0030151">
    <property type="term" value="F:molybdenum ion binding"/>
    <property type="evidence" value="ECO:0007669"/>
    <property type="project" value="InterPro"/>
</dbReference>
<dbReference type="PROSITE" id="PS51340">
    <property type="entry name" value="MOSC"/>
    <property type="match status" value="1"/>
</dbReference>
<evidence type="ECO:0000313" key="2">
    <source>
        <dbReference type="EMBL" id="MBB5631301.1"/>
    </source>
</evidence>
<dbReference type="InterPro" id="IPR011037">
    <property type="entry name" value="Pyrv_Knase-like_insert_dom_sf"/>
</dbReference>
<protein>
    <recommendedName>
        <fullName evidence="1">MOSC domain-containing protein</fullName>
    </recommendedName>
</protein>
<dbReference type="Proteomes" id="UP000588112">
    <property type="component" value="Unassembled WGS sequence"/>
</dbReference>
<keyword evidence="3" id="KW-1185">Reference proteome</keyword>
<feature type="domain" description="MOSC" evidence="1">
    <location>
        <begin position="94"/>
        <end position="241"/>
    </location>
</feature>
<organism evidence="2 3">
    <name type="scientific">Sphaerisporangium krabiense</name>
    <dbReference type="NCBI Taxonomy" id="763782"/>
    <lineage>
        <taxon>Bacteria</taxon>
        <taxon>Bacillati</taxon>
        <taxon>Actinomycetota</taxon>
        <taxon>Actinomycetes</taxon>
        <taxon>Streptosporangiales</taxon>
        <taxon>Streptosporangiaceae</taxon>
        <taxon>Sphaerisporangium</taxon>
    </lineage>
</organism>
<dbReference type="Pfam" id="PF03473">
    <property type="entry name" value="MOSC"/>
    <property type="match status" value="1"/>
</dbReference>
<dbReference type="Pfam" id="PF03476">
    <property type="entry name" value="MOSC_N"/>
    <property type="match status" value="1"/>
</dbReference>
<dbReference type="InterPro" id="IPR005302">
    <property type="entry name" value="MoCF_Sase_C"/>
</dbReference>
<dbReference type="GO" id="GO:0030170">
    <property type="term" value="F:pyridoxal phosphate binding"/>
    <property type="evidence" value="ECO:0007669"/>
    <property type="project" value="InterPro"/>
</dbReference>
<dbReference type="RefSeq" id="WP_184617809.1">
    <property type="nucleotide sequence ID" value="NZ_BOOS01000006.1"/>
</dbReference>